<accession>A0A8X6N0E3</accession>
<sequence>MATIWRSDEPPSRPIVCRQRERLDNRFFHRVEQMTNDTVSVPRAKTRTNRRISKHFNATRPFNVCHCFGNETKINTDSPFRSVWEAGM</sequence>
<evidence type="ECO:0000313" key="2">
    <source>
        <dbReference type="Proteomes" id="UP000887013"/>
    </source>
</evidence>
<organism evidence="1 2">
    <name type="scientific">Nephila pilipes</name>
    <name type="common">Giant wood spider</name>
    <name type="synonym">Nephila maculata</name>
    <dbReference type="NCBI Taxonomy" id="299642"/>
    <lineage>
        <taxon>Eukaryota</taxon>
        <taxon>Metazoa</taxon>
        <taxon>Ecdysozoa</taxon>
        <taxon>Arthropoda</taxon>
        <taxon>Chelicerata</taxon>
        <taxon>Arachnida</taxon>
        <taxon>Araneae</taxon>
        <taxon>Araneomorphae</taxon>
        <taxon>Entelegynae</taxon>
        <taxon>Araneoidea</taxon>
        <taxon>Nephilidae</taxon>
        <taxon>Nephila</taxon>
    </lineage>
</organism>
<evidence type="ECO:0000313" key="1">
    <source>
        <dbReference type="EMBL" id="GFS87337.1"/>
    </source>
</evidence>
<comment type="caution">
    <text evidence="1">The sequence shown here is derived from an EMBL/GenBank/DDBJ whole genome shotgun (WGS) entry which is preliminary data.</text>
</comment>
<protein>
    <submittedName>
        <fullName evidence="1">Uncharacterized protein</fullName>
    </submittedName>
</protein>
<dbReference type="AlphaFoldDB" id="A0A8X6N0E3"/>
<gene>
    <name evidence="1" type="ORF">NPIL_396601</name>
</gene>
<reference evidence="1" key="1">
    <citation type="submission" date="2020-08" db="EMBL/GenBank/DDBJ databases">
        <title>Multicomponent nature underlies the extraordinary mechanical properties of spider dragline silk.</title>
        <authorList>
            <person name="Kono N."/>
            <person name="Nakamura H."/>
            <person name="Mori M."/>
            <person name="Yoshida Y."/>
            <person name="Ohtoshi R."/>
            <person name="Malay A.D."/>
            <person name="Moran D.A.P."/>
            <person name="Tomita M."/>
            <person name="Numata K."/>
            <person name="Arakawa K."/>
        </authorList>
    </citation>
    <scope>NUCLEOTIDE SEQUENCE</scope>
</reference>
<dbReference type="Proteomes" id="UP000887013">
    <property type="component" value="Unassembled WGS sequence"/>
</dbReference>
<name>A0A8X6N0E3_NEPPI</name>
<keyword evidence="2" id="KW-1185">Reference proteome</keyword>
<dbReference type="EMBL" id="BMAW01004173">
    <property type="protein sequence ID" value="GFS87337.1"/>
    <property type="molecule type" value="Genomic_DNA"/>
</dbReference>
<proteinExistence type="predicted"/>